<reference evidence="1 2" key="1">
    <citation type="submission" date="2023-03" db="EMBL/GenBank/DDBJ databases">
        <title>High recombination rates correlate with genetic variation in Cardiocondyla obscurior ants.</title>
        <authorList>
            <person name="Errbii M."/>
        </authorList>
    </citation>
    <scope>NUCLEOTIDE SEQUENCE [LARGE SCALE GENOMIC DNA]</scope>
    <source>
        <strain evidence="1">Alpha-2009</strain>
        <tissue evidence="1">Whole body</tissue>
    </source>
</reference>
<accession>A0AAW2EPX5</accession>
<organism evidence="1 2">
    <name type="scientific">Cardiocondyla obscurior</name>
    <dbReference type="NCBI Taxonomy" id="286306"/>
    <lineage>
        <taxon>Eukaryota</taxon>
        <taxon>Metazoa</taxon>
        <taxon>Ecdysozoa</taxon>
        <taxon>Arthropoda</taxon>
        <taxon>Hexapoda</taxon>
        <taxon>Insecta</taxon>
        <taxon>Pterygota</taxon>
        <taxon>Neoptera</taxon>
        <taxon>Endopterygota</taxon>
        <taxon>Hymenoptera</taxon>
        <taxon>Apocrita</taxon>
        <taxon>Aculeata</taxon>
        <taxon>Formicoidea</taxon>
        <taxon>Formicidae</taxon>
        <taxon>Myrmicinae</taxon>
        <taxon>Cardiocondyla</taxon>
    </lineage>
</organism>
<name>A0AAW2EPX5_9HYME</name>
<protein>
    <submittedName>
        <fullName evidence="1">Uncharacterized protein</fullName>
    </submittedName>
</protein>
<dbReference type="EMBL" id="JADYXP020000021">
    <property type="protein sequence ID" value="KAL0103737.1"/>
    <property type="molecule type" value="Genomic_DNA"/>
</dbReference>
<proteinExistence type="predicted"/>
<evidence type="ECO:0000313" key="1">
    <source>
        <dbReference type="EMBL" id="KAL0103737.1"/>
    </source>
</evidence>
<dbReference type="Proteomes" id="UP001430953">
    <property type="component" value="Unassembled WGS sequence"/>
</dbReference>
<evidence type="ECO:0000313" key="2">
    <source>
        <dbReference type="Proteomes" id="UP001430953"/>
    </source>
</evidence>
<gene>
    <name evidence="1" type="ORF">PUN28_017777</name>
</gene>
<keyword evidence="2" id="KW-1185">Reference proteome</keyword>
<dbReference type="AlphaFoldDB" id="A0AAW2EPX5"/>
<sequence length="125" mass="15331">MWAISDYLNLVLLQLCFLFEEFITIGNNRFVIYYRKIFYAYDTCHLLKSTRNIFLMHKYIFEDFFTSWTYVVNLYDNDKIKENRLCPRLTDSHVQSRCSRKCIWLYTTAKWKLYKSYTNSIYSSI</sequence>
<comment type="caution">
    <text evidence="1">The sequence shown here is derived from an EMBL/GenBank/DDBJ whole genome shotgun (WGS) entry which is preliminary data.</text>
</comment>